<dbReference type="PANTHER" id="PTHR12526:SF630">
    <property type="entry name" value="GLYCOSYLTRANSFERASE"/>
    <property type="match status" value="1"/>
</dbReference>
<dbReference type="AlphaFoldDB" id="A0A640VRM0"/>
<sequence length="339" mass="37184">MHAYARALRLGGHSVCIASGGGEYAEQLVADGFEHHEIHGLAIPDRSLRSISGCIRKITSLMRNEAIDVVNSFNFHAGFYAALADIPQRRTHVNTVLGTGREWTNRIFPGRVIAVSKDVKRRLIEANVPERKISVVYNATLDDNFFAPLPKRSHNDGSPGKPVNLVGIAMFTGNKGHEYIIPMVSALVKEHGLDVTLTLVGDGDSRAHCERMARDLGVGDRVTFTGALTNVIGPLDAADIMVHLPRFETFGIVLAEAMARGLPVVSTRVGGIPEVVVEAKTAVLVDDREDTEKLAEALSRLIKDPDYRHLLGYNGHEEARKRFHIETLQRDILATYAES</sequence>
<reference evidence="3 4" key="1">
    <citation type="submission" date="2019-12" db="EMBL/GenBank/DDBJ databases">
        <title>Roseobacter cerasinus sp. nov., isolated from seawater around aquaculture.</title>
        <authorList>
            <person name="Muramatsu S."/>
            <person name="Takabe Y."/>
            <person name="Mori K."/>
            <person name="Takaichi S."/>
            <person name="Hanada S."/>
        </authorList>
    </citation>
    <scope>NUCLEOTIDE SEQUENCE [LARGE SCALE GENOMIC DNA]</scope>
    <source>
        <strain evidence="3 4">AI77</strain>
    </source>
</reference>
<accession>A0A640VRM0</accession>
<feature type="domain" description="Glycosyltransferase subfamily 4-like N-terminal" evidence="2">
    <location>
        <begin position="3"/>
        <end position="139"/>
    </location>
</feature>
<dbReference type="InterPro" id="IPR028098">
    <property type="entry name" value="Glyco_trans_4-like_N"/>
</dbReference>
<protein>
    <submittedName>
        <fullName evidence="3">Glycosyl transferase family 1</fullName>
    </submittedName>
</protein>
<dbReference type="EMBL" id="BLIV01000005">
    <property type="protein sequence ID" value="GFE51038.1"/>
    <property type="molecule type" value="Genomic_DNA"/>
</dbReference>
<dbReference type="Proteomes" id="UP000436522">
    <property type="component" value="Unassembled WGS sequence"/>
</dbReference>
<comment type="caution">
    <text evidence="3">The sequence shown here is derived from an EMBL/GenBank/DDBJ whole genome shotgun (WGS) entry which is preliminary data.</text>
</comment>
<dbReference type="PANTHER" id="PTHR12526">
    <property type="entry name" value="GLYCOSYLTRANSFERASE"/>
    <property type="match status" value="1"/>
</dbReference>
<dbReference type="Pfam" id="PF00534">
    <property type="entry name" value="Glycos_transf_1"/>
    <property type="match status" value="1"/>
</dbReference>
<dbReference type="SUPFAM" id="SSF53756">
    <property type="entry name" value="UDP-Glycosyltransferase/glycogen phosphorylase"/>
    <property type="match status" value="1"/>
</dbReference>
<dbReference type="Gene3D" id="3.40.50.2000">
    <property type="entry name" value="Glycogen Phosphorylase B"/>
    <property type="match status" value="2"/>
</dbReference>
<evidence type="ECO:0000313" key="4">
    <source>
        <dbReference type="Proteomes" id="UP000436522"/>
    </source>
</evidence>
<proteinExistence type="predicted"/>
<feature type="domain" description="Glycosyl transferase family 1" evidence="1">
    <location>
        <begin position="160"/>
        <end position="316"/>
    </location>
</feature>
<name>A0A640VRM0_9RHOB</name>
<keyword evidence="3" id="KW-0808">Transferase</keyword>
<dbReference type="GO" id="GO:0016757">
    <property type="term" value="F:glycosyltransferase activity"/>
    <property type="evidence" value="ECO:0007669"/>
    <property type="project" value="InterPro"/>
</dbReference>
<evidence type="ECO:0000259" key="2">
    <source>
        <dbReference type="Pfam" id="PF13439"/>
    </source>
</evidence>
<dbReference type="InterPro" id="IPR001296">
    <property type="entry name" value="Glyco_trans_1"/>
</dbReference>
<keyword evidence="4" id="KW-1185">Reference proteome</keyword>
<gene>
    <name evidence="3" type="ORF">So717_27910</name>
</gene>
<evidence type="ECO:0000313" key="3">
    <source>
        <dbReference type="EMBL" id="GFE51038.1"/>
    </source>
</evidence>
<organism evidence="3 4">
    <name type="scientific">Roseobacter cerasinus</name>
    <dbReference type="NCBI Taxonomy" id="2602289"/>
    <lineage>
        <taxon>Bacteria</taxon>
        <taxon>Pseudomonadati</taxon>
        <taxon>Pseudomonadota</taxon>
        <taxon>Alphaproteobacteria</taxon>
        <taxon>Rhodobacterales</taxon>
        <taxon>Roseobacteraceae</taxon>
        <taxon>Roseobacter</taxon>
    </lineage>
</organism>
<evidence type="ECO:0000259" key="1">
    <source>
        <dbReference type="Pfam" id="PF00534"/>
    </source>
</evidence>
<dbReference type="Pfam" id="PF13439">
    <property type="entry name" value="Glyco_transf_4"/>
    <property type="match status" value="1"/>
</dbReference>
<dbReference type="CDD" id="cd03801">
    <property type="entry name" value="GT4_PimA-like"/>
    <property type="match status" value="1"/>
</dbReference>